<name>A0A0J6S826_9HYPH</name>
<feature type="region of interest" description="Disordered" evidence="5">
    <location>
        <begin position="381"/>
        <end position="401"/>
    </location>
</feature>
<dbReference type="InterPro" id="IPR014756">
    <property type="entry name" value="Ig_E-set"/>
</dbReference>
<keyword evidence="3" id="KW-0479">Metal-binding</keyword>
<dbReference type="InterPro" id="IPR008335">
    <property type="entry name" value="Mopterin_OxRdtase_euk"/>
</dbReference>
<dbReference type="GO" id="GO:0006790">
    <property type="term" value="P:sulfur compound metabolic process"/>
    <property type="evidence" value="ECO:0007669"/>
    <property type="project" value="TreeGrafter"/>
</dbReference>
<dbReference type="PANTHER" id="PTHR19372">
    <property type="entry name" value="SULFITE REDUCTASE"/>
    <property type="match status" value="1"/>
</dbReference>
<dbReference type="GO" id="GO:0043546">
    <property type="term" value="F:molybdopterin cofactor binding"/>
    <property type="evidence" value="ECO:0007669"/>
    <property type="project" value="TreeGrafter"/>
</dbReference>
<dbReference type="Gene3D" id="3.90.420.10">
    <property type="entry name" value="Oxidoreductase, molybdopterin-binding domain"/>
    <property type="match status" value="1"/>
</dbReference>
<evidence type="ECO:0000313" key="9">
    <source>
        <dbReference type="Proteomes" id="UP000035955"/>
    </source>
</evidence>
<keyword evidence="9" id="KW-1185">Reference proteome</keyword>
<dbReference type="Pfam" id="PF00174">
    <property type="entry name" value="Oxidored_molyb"/>
    <property type="match status" value="1"/>
</dbReference>
<protein>
    <submittedName>
        <fullName evidence="8">Sulfite oxidase</fullName>
    </submittedName>
</protein>
<gene>
    <name evidence="8" type="ORF">VQ02_29000</name>
</gene>
<evidence type="ECO:0000256" key="4">
    <source>
        <dbReference type="ARBA" id="ARBA00023002"/>
    </source>
</evidence>
<organism evidence="8 9">
    <name type="scientific">Methylobacterium variabile</name>
    <dbReference type="NCBI Taxonomy" id="298794"/>
    <lineage>
        <taxon>Bacteria</taxon>
        <taxon>Pseudomonadati</taxon>
        <taxon>Pseudomonadota</taxon>
        <taxon>Alphaproteobacteria</taxon>
        <taxon>Hyphomicrobiales</taxon>
        <taxon>Methylobacteriaceae</taxon>
        <taxon>Methylobacterium</taxon>
    </lineage>
</organism>
<dbReference type="SUPFAM" id="SSF56524">
    <property type="entry name" value="Oxidoreductase molybdopterin-binding domain"/>
    <property type="match status" value="1"/>
</dbReference>
<evidence type="ECO:0000256" key="3">
    <source>
        <dbReference type="ARBA" id="ARBA00022723"/>
    </source>
</evidence>
<evidence type="ECO:0000259" key="7">
    <source>
        <dbReference type="Pfam" id="PF03404"/>
    </source>
</evidence>
<proteinExistence type="predicted"/>
<dbReference type="GO" id="GO:0008482">
    <property type="term" value="F:sulfite oxidase activity"/>
    <property type="evidence" value="ECO:0007669"/>
    <property type="project" value="TreeGrafter"/>
</dbReference>
<evidence type="ECO:0000256" key="2">
    <source>
        <dbReference type="ARBA" id="ARBA00022505"/>
    </source>
</evidence>
<dbReference type="GO" id="GO:0030151">
    <property type="term" value="F:molybdenum ion binding"/>
    <property type="evidence" value="ECO:0007669"/>
    <property type="project" value="InterPro"/>
</dbReference>
<dbReference type="Proteomes" id="UP000035955">
    <property type="component" value="Unassembled WGS sequence"/>
</dbReference>
<dbReference type="PROSITE" id="PS51318">
    <property type="entry name" value="TAT"/>
    <property type="match status" value="1"/>
</dbReference>
<evidence type="ECO:0000313" key="8">
    <source>
        <dbReference type="EMBL" id="KMO29802.1"/>
    </source>
</evidence>
<comment type="caution">
    <text evidence="8">The sequence shown here is derived from an EMBL/GenBank/DDBJ whole genome shotgun (WGS) entry which is preliminary data.</text>
</comment>
<accession>A0A0J6S826</accession>
<evidence type="ECO:0000256" key="1">
    <source>
        <dbReference type="ARBA" id="ARBA00001924"/>
    </source>
</evidence>
<dbReference type="InterPro" id="IPR005066">
    <property type="entry name" value="MoCF_OxRdtse_dimer"/>
</dbReference>
<feature type="region of interest" description="Disordered" evidence="5">
    <location>
        <begin position="28"/>
        <end position="51"/>
    </location>
</feature>
<dbReference type="Gene3D" id="2.60.40.650">
    <property type="match status" value="1"/>
</dbReference>
<sequence>MSESTILHRRNFLAGTAAGAVSVASSARAQSPAAEAPKPDPGKPGAKGLPAPLAWKDPNAFIVHSNQTVETKRGHTGSGVITPIGRLFIRNNVNPPPDGIVADRDAWRVEIAGVASPRTLTLAELKRIGLASVATVLQCSGNGRKYMQDALQPGQRISGTPWTVGAAGCVIWSGVPLKAVVDALGGPAGGARFVTGTGGEDLPAGLKPKDVIVERSVPISTLDTVLLAWEMNGEPLPLAHGGPLRMIVPGYSGVNNIKYVKTVALTEAETDAKIQAASYRMHGVGAKADPAQPSIWEQPVRSWITAPLEGGPAGRTVVTGVAFGGMNAVARVEVSTDGGRSWTDAPFVGPDLGRYAWRQFALALDLPAGTHVLVSRATDAAGHVQPEDTPPNGGGYSYNGWRGPAVTVETA</sequence>
<dbReference type="InterPro" id="IPR006311">
    <property type="entry name" value="TAT_signal"/>
</dbReference>
<dbReference type="InterPro" id="IPR000572">
    <property type="entry name" value="OxRdtase_Mopterin-bd_dom"/>
</dbReference>
<dbReference type="AlphaFoldDB" id="A0A0J6S826"/>
<keyword evidence="2" id="KW-0500">Molybdenum</keyword>
<dbReference type="InterPro" id="IPR036374">
    <property type="entry name" value="OxRdtase_Mopterin-bd_sf"/>
</dbReference>
<dbReference type="SUPFAM" id="SSF81296">
    <property type="entry name" value="E set domains"/>
    <property type="match status" value="1"/>
</dbReference>
<dbReference type="PRINTS" id="PR00407">
    <property type="entry name" value="EUMOPTERIN"/>
</dbReference>
<dbReference type="CDD" id="cd02110">
    <property type="entry name" value="SO_family_Moco_dimer"/>
    <property type="match status" value="1"/>
</dbReference>
<keyword evidence="4" id="KW-0560">Oxidoreductase</keyword>
<dbReference type="PANTHER" id="PTHR19372:SF7">
    <property type="entry name" value="SULFITE OXIDASE, MITOCHONDRIAL"/>
    <property type="match status" value="1"/>
</dbReference>
<dbReference type="Pfam" id="PF03404">
    <property type="entry name" value="Mo-co_dimer"/>
    <property type="match status" value="1"/>
</dbReference>
<feature type="domain" description="Oxidoreductase molybdopterin-binding" evidence="6">
    <location>
        <begin position="102"/>
        <end position="271"/>
    </location>
</feature>
<dbReference type="EMBL" id="LABY01000245">
    <property type="protein sequence ID" value="KMO29802.1"/>
    <property type="molecule type" value="Genomic_DNA"/>
</dbReference>
<evidence type="ECO:0000259" key="6">
    <source>
        <dbReference type="Pfam" id="PF00174"/>
    </source>
</evidence>
<dbReference type="PATRIC" id="fig|298794.3.peg.3840"/>
<feature type="domain" description="Moybdenum cofactor oxidoreductase dimerisation" evidence="7">
    <location>
        <begin position="294"/>
        <end position="401"/>
    </location>
</feature>
<evidence type="ECO:0000256" key="5">
    <source>
        <dbReference type="SAM" id="MobiDB-lite"/>
    </source>
</evidence>
<dbReference type="GO" id="GO:0020037">
    <property type="term" value="F:heme binding"/>
    <property type="evidence" value="ECO:0007669"/>
    <property type="project" value="TreeGrafter"/>
</dbReference>
<dbReference type="RefSeq" id="WP_048447713.1">
    <property type="nucleotide sequence ID" value="NZ_LABY01000245.1"/>
</dbReference>
<comment type="cofactor">
    <cofactor evidence="1">
        <name>Mo-molybdopterin</name>
        <dbReference type="ChEBI" id="CHEBI:71302"/>
    </cofactor>
</comment>
<reference evidence="8 9" key="1">
    <citation type="submission" date="2015-03" db="EMBL/GenBank/DDBJ databases">
        <title>Genome sequencing of Methylobacterium variabile DSM 16961.</title>
        <authorList>
            <person name="Chaudhry V."/>
            <person name="Patil P.B."/>
        </authorList>
    </citation>
    <scope>NUCLEOTIDE SEQUENCE [LARGE SCALE GENOMIC DNA]</scope>
    <source>
        <strain evidence="8 9">DSM 16961</strain>
    </source>
</reference>